<accession>A0A9P6H6N7</accession>
<organism evidence="2 3">
    <name type="scientific">Thelephora terrestris</name>
    <dbReference type="NCBI Taxonomy" id="56493"/>
    <lineage>
        <taxon>Eukaryota</taxon>
        <taxon>Fungi</taxon>
        <taxon>Dikarya</taxon>
        <taxon>Basidiomycota</taxon>
        <taxon>Agaricomycotina</taxon>
        <taxon>Agaricomycetes</taxon>
        <taxon>Thelephorales</taxon>
        <taxon>Thelephoraceae</taxon>
        <taxon>Thelephora</taxon>
    </lineage>
</organism>
<proteinExistence type="predicted"/>
<reference evidence="2" key="1">
    <citation type="journal article" date="2020" name="Nat. Commun.">
        <title>Large-scale genome sequencing of mycorrhizal fungi provides insights into the early evolution of symbiotic traits.</title>
        <authorList>
            <person name="Miyauchi S."/>
            <person name="Kiss E."/>
            <person name="Kuo A."/>
            <person name="Drula E."/>
            <person name="Kohler A."/>
            <person name="Sanchez-Garcia M."/>
            <person name="Morin E."/>
            <person name="Andreopoulos B."/>
            <person name="Barry K.W."/>
            <person name="Bonito G."/>
            <person name="Buee M."/>
            <person name="Carver A."/>
            <person name="Chen C."/>
            <person name="Cichocki N."/>
            <person name="Clum A."/>
            <person name="Culley D."/>
            <person name="Crous P.W."/>
            <person name="Fauchery L."/>
            <person name="Girlanda M."/>
            <person name="Hayes R.D."/>
            <person name="Keri Z."/>
            <person name="LaButti K."/>
            <person name="Lipzen A."/>
            <person name="Lombard V."/>
            <person name="Magnuson J."/>
            <person name="Maillard F."/>
            <person name="Murat C."/>
            <person name="Nolan M."/>
            <person name="Ohm R.A."/>
            <person name="Pangilinan J."/>
            <person name="Pereira M.F."/>
            <person name="Perotto S."/>
            <person name="Peter M."/>
            <person name="Pfister S."/>
            <person name="Riley R."/>
            <person name="Sitrit Y."/>
            <person name="Stielow J.B."/>
            <person name="Szollosi G."/>
            <person name="Zifcakova L."/>
            <person name="Stursova M."/>
            <person name="Spatafora J.W."/>
            <person name="Tedersoo L."/>
            <person name="Vaario L.M."/>
            <person name="Yamada A."/>
            <person name="Yan M."/>
            <person name="Wang P."/>
            <person name="Xu J."/>
            <person name="Bruns T."/>
            <person name="Baldrian P."/>
            <person name="Vilgalys R."/>
            <person name="Dunand C."/>
            <person name="Henrissat B."/>
            <person name="Grigoriev I.V."/>
            <person name="Hibbett D."/>
            <person name="Nagy L.G."/>
            <person name="Martin F.M."/>
        </authorList>
    </citation>
    <scope>NUCLEOTIDE SEQUENCE</scope>
    <source>
        <strain evidence="2">UH-Tt-Lm1</strain>
    </source>
</reference>
<dbReference type="CDD" id="cd04301">
    <property type="entry name" value="NAT_SF"/>
    <property type="match status" value="1"/>
</dbReference>
<dbReference type="EMBL" id="WIUZ02000020">
    <property type="protein sequence ID" value="KAF9779261.1"/>
    <property type="molecule type" value="Genomic_DNA"/>
</dbReference>
<evidence type="ECO:0000313" key="2">
    <source>
        <dbReference type="EMBL" id="KAF9779261.1"/>
    </source>
</evidence>
<dbReference type="PANTHER" id="PTHR42791:SF1">
    <property type="entry name" value="N-ACETYLTRANSFERASE DOMAIN-CONTAINING PROTEIN"/>
    <property type="match status" value="1"/>
</dbReference>
<dbReference type="Pfam" id="PF00583">
    <property type="entry name" value="Acetyltransf_1"/>
    <property type="match status" value="1"/>
</dbReference>
<dbReference type="Proteomes" id="UP000736335">
    <property type="component" value="Unassembled WGS sequence"/>
</dbReference>
<dbReference type="Gene3D" id="3.40.630.30">
    <property type="match status" value="1"/>
</dbReference>
<comment type="caution">
    <text evidence="2">The sequence shown here is derived from an EMBL/GenBank/DDBJ whole genome shotgun (WGS) entry which is preliminary data.</text>
</comment>
<evidence type="ECO:0000259" key="1">
    <source>
        <dbReference type="PROSITE" id="PS51186"/>
    </source>
</evidence>
<name>A0A9P6H6N7_9AGAM</name>
<dbReference type="InterPro" id="IPR016181">
    <property type="entry name" value="Acyl_CoA_acyltransferase"/>
</dbReference>
<dbReference type="PANTHER" id="PTHR42791">
    <property type="entry name" value="GNAT FAMILY ACETYLTRANSFERASE"/>
    <property type="match status" value="1"/>
</dbReference>
<dbReference type="OrthoDB" id="544277at2759"/>
<keyword evidence="3" id="KW-1185">Reference proteome</keyword>
<dbReference type="PROSITE" id="PS51186">
    <property type="entry name" value="GNAT"/>
    <property type="match status" value="1"/>
</dbReference>
<gene>
    <name evidence="2" type="ORF">BJ322DRAFT_451761</name>
</gene>
<reference evidence="2" key="2">
    <citation type="submission" date="2020-11" db="EMBL/GenBank/DDBJ databases">
        <authorList>
            <consortium name="DOE Joint Genome Institute"/>
            <person name="Kuo A."/>
            <person name="Miyauchi S."/>
            <person name="Kiss E."/>
            <person name="Drula E."/>
            <person name="Kohler A."/>
            <person name="Sanchez-Garcia M."/>
            <person name="Andreopoulos B."/>
            <person name="Barry K.W."/>
            <person name="Bonito G."/>
            <person name="Buee M."/>
            <person name="Carver A."/>
            <person name="Chen C."/>
            <person name="Cichocki N."/>
            <person name="Clum A."/>
            <person name="Culley D."/>
            <person name="Crous P.W."/>
            <person name="Fauchery L."/>
            <person name="Girlanda M."/>
            <person name="Hayes R."/>
            <person name="Keri Z."/>
            <person name="Labutti K."/>
            <person name="Lipzen A."/>
            <person name="Lombard V."/>
            <person name="Magnuson J."/>
            <person name="Maillard F."/>
            <person name="Morin E."/>
            <person name="Murat C."/>
            <person name="Nolan M."/>
            <person name="Ohm R."/>
            <person name="Pangilinan J."/>
            <person name="Pereira M."/>
            <person name="Perotto S."/>
            <person name="Peter M."/>
            <person name="Riley R."/>
            <person name="Sitrit Y."/>
            <person name="Stielow B."/>
            <person name="Szollosi G."/>
            <person name="Zifcakova L."/>
            <person name="Stursova M."/>
            <person name="Spatafora J.W."/>
            <person name="Tedersoo L."/>
            <person name="Vaario L.-M."/>
            <person name="Yamada A."/>
            <person name="Yan M."/>
            <person name="Wang P."/>
            <person name="Xu J."/>
            <person name="Bruns T."/>
            <person name="Baldrian P."/>
            <person name="Vilgalys R."/>
            <person name="Henrissat B."/>
            <person name="Grigoriev I.V."/>
            <person name="Hibbett D."/>
            <person name="Nagy L.G."/>
            <person name="Martin F.M."/>
        </authorList>
    </citation>
    <scope>NUCLEOTIDE SEQUENCE</scope>
    <source>
        <strain evidence="2">UH-Tt-Lm1</strain>
    </source>
</reference>
<feature type="domain" description="N-acetyltransferase" evidence="1">
    <location>
        <begin position="120"/>
        <end position="265"/>
    </location>
</feature>
<sequence length="265" mass="29146">MLVPSDSESTIPEPTPVIRTMQDAELEAVANVFAKAFFHDSSTAYVFGLERPPPNVGNISDPDGLRLLRRTRRYNRTLLSTIRRSGGEIDVVVVPGEDDGPECIVGAAAWLKPGGTRDPLVLNALFPGTARVLVNLLRSLGPSGLKRELKDYGSKLGRATEAVFRAHCRDQSDSWYLYRIGIDPESTGKGYGSLLMRYGFQRASSMPIHLEATSAKSRDIYFRLGFVVETECRFGVGEVTSQGIKAKGQEEADGHIEWIMVKWGA</sequence>
<dbReference type="AlphaFoldDB" id="A0A9P6H6N7"/>
<dbReference type="InterPro" id="IPR052523">
    <property type="entry name" value="Trichothecene_AcTrans"/>
</dbReference>
<dbReference type="GO" id="GO:0016747">
    <property type="term" value="F:acyltransferase activity, transferring groups other than amino-acyl groups"/>
    <property type="evidence" value="ECO:0007669"/>
    <property type="project" value="InterPro"/>
</dbReference>
<dbReference type="SUPFAM" id="SSF55729">
    <property type="entry name" value="Acyl-CoA N-acyltransferases (Nat)"/>
    <property type="match status" value="1"/>
</dbReference>
<evidence type="ECO:0000313" key="3">
    <source>
        <dbReference type="Proteomes" id="UP000736335"/>
    </source>
</evidence>
<protein>
    <recommendedName>
        <fullName evidence="1">N-acetyltransferase domain-containing protein</fullName>
    </recommendedName>
</protein>
<dbReference type="InterPro" id="IPR000182">
    <property type="entry name" value="GNAT_dom"/>
</dbReference>